<comment type="caution">
    <text evidence="1">The sequence shown here is derived from an EMBL/GenBank/DDBJ whole genome shotgun (WGS) entry which is preliminary data.</text>
</comment>
<dbReference type="RefSeq" id="WP_253535049.1">
    <property type="nucleotide sequence ID" value="NZ_CATYKT010000003.1"/>
</dbReference>
<gene>
    <name evidence="1" type="ORF">NKG59_02805</name>
</gene>
<dbReference type="AlphaFoldDB" id="A0AA42BGQ7"/>
<dbReference type="EMBL" id="JAMYWC010000001">
    <property type="protein sequence ID" value="MCP1171268.1"/>
    <property type="molecule type" value="Genomic_DNA"/>
</dbReference>
<keyword evidence="2" id="KW-1185">Reference proteome</keyword>
<dbReference type="InterPro" id="IPR045397">
    <property type="entry name" value="TumE-like"/>
</dbReference>
<organism evidence="1 2">
    <name type="scientific">Ralstonia chuxiongensis</name>
    <dbReference type="NCBI Taxonomy" id="2957504"/>
    <lineage>
        <taxon>Bacteria</taxon>
        <taxon>Pseudomonadati</taxon>
        <taxon>Pseudomonadota</taxon>
        <taxon>Betaproteobacteria</taxon>
        <taxon>Burkholderiales</taxon>
        <taxon>Burkholderiaceae</taxon>
        <taxon>Ralstonia</taxon>
    </lineage>
</organism>
<accession>A0AA42BGQ7</accession>
<proteinExistence type="predicted"/>
<dbReference type="Proteomes" id="UP001162793">
    <property type="component" value="Unassembled WGS sequence"/>
</dbReference>
<reference evidence="2" key="1">
    <citation type="journal article" date="2023" name="Front. Microbiol.">
        <title>Ralstonia chuxiongensis sp. nov., Ralstonia mojiangensis sp. nov., and Ralstonia soli sp. nov., isolated from tobacco fields, are three novel species in the family Burkholderiaceae.</title>
        <authorList>
            <person name="Lu C.H."/>
            <person name="Zhang Y.Y."/>
            <person name="Jiang N."/>
            <person name="Chen W."/>
            <person name="Shao X."/>
            <person name="Zhao Z.M."/>
            <person name="Lu W.L."/>
            <person name="Hu X."/>
            <person name="Xi Y.X."/>
            <person name="Zou S.Y."/>
            <person name="Wei Q.J."/>
            <person name="Lin Z.L."/>
            <person name="Gong L."/>
            <person name="Gai X.T."/>
            <person name="Zhang L.Q."/>
            <person name="Li J.Y."/>
            <person name="Jin Y."/>
            <person name="Xia Z.Y."/>
        </authorList>
    </citation>
    <scope>NUCLEOTIDE SEQUENCE [LARGE SCALE GENOMIC DNA]</scope>
    <source>
        <strain evidence="2">21YRMH01-3</strain>
    </source>
</reference>
<evidence type="ECO:0000313" key="2">
    <source>
        <dbReference type="Proteomes" id="UP001162793"/>
    </source>
</evidence>
<sequence length="116" mass="12915">MQHLDLKEALEAHYGAVLSEPPTLCQDALMVSLDNGVLLELRYPARSEYAIAWRWGDAQLRIDTAPLHRTLATFPNHLHDASDALREDPLTNPNAEPWANVRAVIDAVLVDPLLQA</sequence>
<name>A0AA42BGQ7_9RALS</name>
<dbReference type="Pfam" id="PF20126">
    <property type="entry name" value="TumE"/>
    <property type="match status" value="1"/>
</dbReference>
<evidence type="ECO:0000313" key="1">
    <source>
        <dbReference type="EMBL" id="MCP1171268.1"/>
    </source>
</evidence>
<protein>
    <submittedName>
        <fullName evidence="1">Uncharacterized protein</fullName>
    </submittedName>
</protein>